<comment type="caution">
    <text evidence="8">The sequence shown here is derived from an EMBL/GenBank/DDBJ whole genome shotgun (WGS) entry which is preliminary data.</text>
</comment>
<dbReference type="InterPro" id="IPR013087">
    <property type="entry name" value="Znf_C2H2_type"/>
</dbReference>
<dbReference type="PANTHER" id="PTHR23235:SF142">
    <property type="entry name" value="ZINC FINGER PROTEIN 384"/>
    <property type="match status" value="1"/>
</dbReference>
<reference evidence="8 9" key="1">
    <citation type="journal article" date="2022" name="Allergy">
        <title>Genome assembly and annotation of Periplaneta americana reveal a comprehensive cockroach allergen profile.</title>
        <authorList>
            <person name="Wang L."/>
            <person name="Xiong Q."/>
            <person name="Saelim N."/>
            <person name="Wang L."/>
            <person name="Nong W."/>
            <person name="Wan A.T."/>
            <person name="Shi M."/>
            <person name="Liu X."/>
            <person name="Cao Q."/>
            <person name="Hui J.H.L."/>
            <person name="Sookrung N."/>
            <person name="Leung T.F."/>
            <person name="Tungtrongchitr A."/>
            <person name="Tsui S.K.W."/>
        </authorList>
    </citation>
    <scope>NUCLEOTIDE SEQUENCE [LARGE SCALE GENOMIC DNA]</scope>
    <source>
        <strain evidence="8">PWHHKU_190912</strain>
    </source>
</reference>
<evidence type="ECO:0000256" key="3">
    <source>
        <dbReference type="ARBA" id="ARBA00022771"/>
    </source>
</evidence>
<organism evidence="8 9">
    <name type="scientific">Periplaneta americana</name>
    <name type="common">American cockroach</name>
    <name type="synonym">Blatta americana</name>
    <dbReference type="NCBI Taxonomy" id="6978"/>
    <lineage>
        <taxon>Eukaryota</taxon>
        <taxon>Metazoa</taxon>
        <taxon>Ecdysozoa</taxon>
        <taxon>Arthropoda</taxon>
        <taxon>Hexapoda</taxon>
        <taxon>Insecta</taxon>
        <taxon>Pterygota</taxon>
        <taxon>Neoptera</taxon>
        <taxon>Polyneoptera</taxon>
        <taxon>Dictyoptera</taxon>
        <taxon>Blattodea</taxon>
        <taxon>Blattoidea</taxon>
        <taxon>Blattidae</taxon>
        <taxon>Blattinae</taxon>
        <taxon>Periplaneta</taxon>
    </lineage>
</organism>
<feature type="domain" description="C2H2-type" evidence="7">
    <location>
        <begin position="400"/>
        <end position="427"/>
    </location>
</feature>
<feature type="domain" description="C2H2-type" evidence="7">
    <location>
        <begin position="428"/>
        <end position="455"/>
    </location>
</feature>
<dbReference type="Gene3D" id="3.30.160.60">
    <property type="entry name" value="Classic Zinc Finger"/>
    <property type="match status" value="9"/>
</dbReference>
<evidence type="ECO:0000256" key="5">
    <source>
        <dbReference type="ARBA" id="ARBA00023242"/>
    </source>
</evidence>
<dbReference type="EMBL" id="JAJSOF020000015">
    <property type="protein sequence ID" value="KAJ4440999.1"/>
    <property type="molecule type" value="Genomic_DNA"/>
</dbReference>
<keyword evidence="4" id="KW-0862">Zinc</keyword>
<keyword evidence="1" id="KW-0479">Metal-binding</keyword>
<evidence type="ECO:0000256" key="2">
    <source>
        <dbReference type="ARBA" id="ARBA00022737"/>
    </source>
</evidence>
<dbReference type="SUPFAM" id="SSF57667">
    <property type="entry name" value="beta-beta-alpha zinc fingers"/>
    <property type="match status" value="5"/>
</dbReference>
<evidence type="ECO:0000259" key="7">
    <source>
        <dbReference type="PROSITE" id="PS50157"/>
    </source>
</evidence>
<feature type="domain" description="C2H2-type" evidence="7">
    <location>
        <begin position="540"/>
        <end position="567"/>
    </location>
</feature>
<evidence type="ECO:0000256" key="1">
    <source>
        <dbReference type="ARBA" id="ARBA00022723"/>
    </source>
</evidence>
<proteinExistence type="predicted"/>
<dbReference type="PROSITE" id="PS50157">
    <property type="entry name" value="ZINC_FINGER_C2H2_2"/>
    <property type="match status" value="9"/>
</dbReference>
<keyword evidence="3 6" id="KW-0863">Zinc-finger</keyword>
<feature type="domain" description="C2H2-type" evidence="7">
    <location>
        <begin position="568"/>
        <end position="595"/>
    </location>
</feature>
<keyword evidence="5" id="KW-0539">Nucleus</keyword>
<evidence type="ECO:0000256" key="6">
    <source>
        <dbReference type="PROSITE-ProRule" id="PRU00042"/>
    </source>
</evidence>
<accession>A0ABQ8T3E3</accession>
<evidence type="ECO:0000313" key="9">
    <source>
        <dbReference type="Proteomes" id="UP001148838"/>
    </source>
</evidence>
<dbReference type="InterPro" id="IPR036236">
    <property type="entry name" value="Znf_C2H2_sf"/>
</dbReference>
<feature type="domain" description="C2H2-type" evidence="7">
    <location>
        <begin position="456"/>
        <end position="483"/>
    </location>
</feature>
<feature type="domain" description="C2H2-type" evidence="7">
    <location>
        <begin position="624"/>
        <end position="648"/>
    </location>
</feature>
<feature type="domain" description="C2H2-type" evidence="7">
    <location>
        <begin position="596"/>
        <end position="623"/>
    </location>
</feature>
<sequence>MSKKTALRMGIRWGADRTVLLRLYRAVIQSKLDYGCFIYGSANKSKLCLLDTIHHHGMRLSTGVFQTSWTASLYCEAGEPSLYQRRNVLLCSYVVKLRSQPEHNCYDSFHHSSLYDRYSENPRRLRPSGVRFRELLSELDMHLPSVRTLEYTTILQWIMRRPMFDLLISQKLWSIFCCSFAGTCSEELVDDACESYLPSPTLKLLVMDVIKMEHEVDPLAIQTSDNTDVEGKKPSSEELQLFNLHSTWIKVECEDHSCDVTSEIKLEETPLPNMKHETEGLQHSQKLYLSRMQIVIFDLMLQLPLLSILHRRILPSVQNTSDPKCINGDSYELDRVKHELKQEVTAEEDQVFTESLPDIHGSTVLSEWEDNALEDHVTVNLGLKNSVSLTKPVQTCEKRFKCDLCEKLFLYSASLKRHVLMHTSNKTYKCDICGKCFLEQCRLNRHTRLHTGEKPFRCNFCGKCFSESSALKRHERQHTGEKPFICGVCGKCFSHSGHLKSHKRMHTGEKPFKCNVCGKCFSQPSSLRPHELKHTGEKPFKCDACGKCCSQLSHLIRHQRLHTGEKPFKCDVCGMCFSQAGTLKNHERRHTGEKPFKCDVCGKCFSQAGTLKIHERHHTGEKPFTCDVCGTRFSNSGNLKRHVVRHKK</sequence>
<name>A0ABQ8T3E3_PERAM</name>
<protein>
    <recommendedName>
        <fullName evidence="7">C2H2-type domain-containing protein</fullName>
    </recommendedName>
</protein>
<keyword evidence="2" id="KW-0677">Repeat</keyword>
<dbReference type="Pfam" id="PF00096">
    <property type="entry name" value="zf-C2H2"/>
    <property type="match status" value="7"/>
</dbReference>
<dbReference type="Proteomes" id="UP001148838">
    <property type="component" value="Unassembled WGS sequence"/>
</dbReference>
<gene>
    <name evidence="8" type="ORF">ANN_10848</name>
</gene>
<dbReference type="PANTHER" id="PTHR23235">
    <property type="entry name" value="KRUEPPEL-LIKE TRANSCRIPTION FACTOR"/>
    <property type="match status" value="1"/>
</dbReference>
<keyword evidence="9" id="KW-1185">Reference proteome</keyword>
<dbReference type="SMART" id="SM00355">
    <property type="entry name" value="ZnF_C2H2"/>
    <property type="match status" value="9"/>
</dbReference>
<evidence type="ECO:0000256" key="4">
    <source>
        <dbReference type="ARBA" id="ARBA00022833"/>
    </source>
</evidence>
<evidence type="ECO:0000313" key="8">
    <source>
        <dbReference type="EMBL" id="KAJ4440999.1"/>
    </source>
</evidence>
<dbReference type="PROSITE" id="PS00028">
    <property type="entry name" value="ZINC_FINGER_C2H2_1"/>
    <property type="match status" value="9"/>
</dbReference>
<feature type="domain" description="C2H2-type" evidence="7">
    <location>
        <begin position="512"/>
        <end position="539"/>
    </location>
</feature>
<feature type="domain" description="C2H2-type" evidence="7">
    <location>
        <begin position="484"/>
        <end position="511"/>
    </location>
</feature>